<gene>
    <name evidence="1" type="ORF">CFP71_13505</name>
</gene>
<accession>A0A229SBX5</accession>
<organism evidence="1 2">
    <name type="scientific">Amycolatopsis thailandensis</name>
    <dbReference type="NCBI Taxonomy" id="589330"/>
    <lineage>
        <taxon>Bacteria</taxon>
        <taxon>Bacillati</taxon>
        <taxon>Actinomycetota</taxon>
        <taxon>Actinomycetes</taxon>
        <taxon>Pseudonocardiales</taxon>
        <taxon>Pseudonocardiaceae</taxon>
        <taxon>Amycolatopsis</taxon>
    </lineage>
</organism>
<keyword evidence="2" id="KW-1185">Reference proteome</keyword>
<name>A0A229SBX5_9PSEU</name>
<dbReference type="Proteomes" id="UP000215223">
    <property type="component" value="Unassembled WGS sequence"/>
</dbReference>
<sequence length="258" mass="27825">MTPDLIAHPPAIPIQLGYTSGPQKKGRLQHNKTLHRSYPSKDLELARMLHCTTSFAKTVDSIVARVEVTANVDIVTELLRLNIAPSKLCRRCFNAPPWSIAQAYRTALAVSNRSSQPLDLTLTRDQAAVIAYLVASTKQRQAVIPENAGPAGDPVTTVTLSAAAHAVVSGFLAPDDAEDPENGINQDGILASDHTWDELRRRFPLSAYHAWATAYPGANPTEQALVAPLRTAFPISAFWGYVAAGSTDDPNYEPGAGY</sequence>
<reference evidence="1 2" key="1">
    <citation type="submission" date="2017-07" db="EMBL/GenBank/DDBJ databases">
        <title>Amycolatopsis thailandensis Genome sequencing and assembly.</title>
        <authorList>
            <person name="Kaur N."/>
            <person name="Mayilraj S."/>
        </authorList>
    </citation>
    <scope>NUCLEOTIDE SEQUENCE [LARGE SCALE GENOMIC DNA]</scope>
    <source>
        <strain evidence="1 2">JCM 16380</strain>
    </source>
</reference>
<dbReference type="EMBL" id="NMQT01000043">
    <property type="protein sequence ID" value="OXM56437.1"/>
    <property type="molecule type" value="Genomic_DNA"/>
</dbReference>
<dbReference type="AlphaFoldDB" id="A0A229SBX5"/>
<evidence type="ECO:0000313" key="1">
    <source>
        <dbReference type="EMBL" id="OXM56437.1"/>
    </source>
</evidence>
<dbReference type="OrthoDB" id="9967233at2"/>
<proteinExistence type="predicted"/>
<protein>
    <submittedName>
        <fullName evidence="1">Uncharacterized protein</fullName>
    </submittedName>
</protein>
<dbReference type="RefSeq" id="WP_093934197.1">
    <property type="nucleotide sequence ID" value="NZ_NMQT01000043.1"/>
</dbReference>
<comment type="caution">
    <text evidence="1">The sequence shown here is derived from an EMBL/GenBank/DDBJ whole genome shotgun (WGS) entry which is preliminary data.</text>
</comment>
<evidence type="ECO:0000313" key="2">
    <source>
        <dbReference type="Proteomes" id="UP000215223"/>
    </source>
</evidence>